<sequence length="117" mass="13082">MRNEEQAVAGKKTEAPTDATESTAAPTEILNPSKTPINSDACRKSRRVWSGVLRIPLYPWLWLWLDQPESVKARMLGAAVRVGRFGRSFVWKSRSARLFFGGARVAWPHVDGKVSCI</sequence>
<comment type="caution">
    <text evidence="2">The sequence shown here is derived from an EMBL/GenBank/DDBJ whole genome shotgun (WGS) entry which is preliminary data.</text>
</comment>
<reference evidence="2 3" key="1">
    <citation type="journal article" date="2016" name="PLoS Pathog.">
        <title>Biosynthesis of antibiotic leucinostatins in bio-control fungus Purpureocillium lilacinum and their inhibition on phytophthora revealed by genome mining.</title>
        <authorList>
            <person name="Wang G."/>
            <person name="Liu Z."/>
            <person name="Lin R."/>
            <person name="Li E."/>
            <person name="Mao Z."/>
            <person name="Ling J."/>
            <person name="Yang Y."/>
            <person name="Yin W.B."/>
            <person name="Xie B."/>
        </authorList>
    </citation>
    <scope>NUCLEOTIDE SEQUENCE [LARGE SCALE GENOMIC DNA]</scope>
    <source>
        <strain evidence="2">170</strain>
    </source>
</reference>
<evidence type="ECO:0000313" key="2">
    <source>
        <dbReference type="EMBL" id="OWT43156.1"/>
    </source>
</evidence>
<gene>
    <name evidence="2" type="ORF">VFPPC_17668</name>
</gene>
<name>A0A219AQW5_METCM</name>
<keyword evidence="3" id="KW-1185">Reference proteome</keyword>
<dbReference type="GeneID" id="33936599"/>
<evidence type="ECO:0000256" key="1">
    <source>
        <dbReference type="SAM" id="MobiDB-lite"/>
    </source>
</evidence>
<accession>A0A219AQW5</accession>
<dbReference type="KEGG" id="pchm:VFPPC_17668"/>
<protein>
    <submittedName>
        <fullName evidence="2">Uncharacterized protein</fullName>
    </submittedName>
</protein>
<organism evidence="2 3">
    <name type="scientific">Pochonia chlamydosporia 170</name>
    <dbReference type="NCBI Taxonomy" id="1380566"/>
    <lineage>
        <taxon>Eukaryota</taxon>
        <taxon>Fungi</taxon>
        <taxon>Dikarya</taxon>
        <taxon>Ascomycota</taxon>
        <taxon>Pezizomycotina</taxon>
        <taxon>Sordariomycetes</taxon>
        <taxon>Hypocreomycetidae</taxon>
        <taxon>Hypocreales</taxon>
        <taxon>Clavicipitaceae</taxon>
        <taxon>Pochonia</taxon>
    </lineage>
</organism>
<feature type="compositionally biased region" description="Basic and acidic residues" evidence="1">
    <location>
        <begin position="1"/>
        <end position="15"/>
    </location>
</feature>
<evidence type="ECO:0000313" key="3">
    <source>
        <dbReference type="Proteomes" id="UP000078397"/>
    </source>
</evidence>
<dbReference type="RefSeq" id="XP_022285605.1">
    <property type="nucleotide sequence ID" value="XM_022429357.1"/>
</dbReference>
<dbReference type="EMBL" id="LSBJ02000003">
    <property type="protein sequence ID" value="OWT43156.1"/>
    <property type="molecule type" value="Genomic_DNA"/>
</dbReference>
<dbReference type="Proteomes" id="UP000078397">
    <property type="component" value="Unassembled WGS sequence"/>
</dbReference>
<feature type="region of interest" description="Disordered" evidence="1">
    <location>
        <begin position="1"/>
        <end position="36"/>
    </location>
</feature>
<dbReference type="AlphaFoldDB" id="A0A219AQW5"/>
<feature type="compositionally biased region" description="Polar residues" evidence="1">
    <location>
        <begin position="19"/>
        <end position="36"/>
    </location>
</feature>
<proteinExistence type="predicted"/>